<dbReference type="SMART" id="SM00636">
    <property type="entry name" value="Glyco_18"/>
    <property type="match status" value="1"/>
</dbReference>
<organism evidence="2 3">
    <name type="scientific">Fodinibius salipaludis</name>
    <dbReference type="NCBI Taxonomy" id="2032627"/>
    <lineage>
        <taxon>Bacteria</taxon>
        <taxon>Pseudomonadati</taxon>
        <taxon>Balneolota</taxon>
        <taxon>Balneolia</taxon>
        <taxon>Balneolales</taxon>
        <taxon>Balneolaceae</taxon>
        <taxon>Fodinibius</taxon>
    </lineage>
</organism>
<dbReference type="RefSeq" id="WP_095606258.1">
    <property type="nucleotide sequence ID" value="NZ_NSKE01000005.1"/>
</dbReference>
<comment type="caution">
    <text evidence="2">The sequence shown here is derived from an EMBL/GenBank/DDBJ whole genome shotgun (WGS) entry which is preliminary data.</text>
</comment>
<dbReference type="Gene3D" id="3.20.20.80">
    <property type="entry name" value="Glycosidases"/>
    <property type="match status" value="1"/>
</dbReference>
<dbReference type="Gene3D" id="3.10.50.10">
    <property type="match status" value="1"/>
</dbReference>
<evidence type="ECO:0000313" key="2">
    <source>
        <dbReference type="EMBL" id="PAU94127.1"/>
    </source>
</evidence>
<dbReference type="PANTHER" id="PTHR46066:SF2">
    <property type="entry name" value="CHITINASE DOMAIN-CONTAINING PROTEIN 1"/>
    <property type="match status" value="1"/>
</dbReference>
<dbReference type="InterPro" id="IPR001223">
    <property type="entry name" value="Glyco_hydro18_cat"/>
</dbReference>
<dbReference type="InterPro" id="IPR017853">
    <property type="entry name" value="GH"/>
</dbReference>
<feature type="domain" description="GH18" evidence="1">
    <location>
        <begin position="20"/>
        <end position="361"/>
    </location>
</feature>
<dbReference type="Proteomes" id="UP000218831">
    <property type="component" value="Unassembled WGS sequence"/>
</dbReference>
<dbReference type="PROSITE" id="PS51910">
    <property type="entry name" value="GH18_2"/>
    <property type="match status" value="1"/>
</dbReference>
<dbReference type="InterPro" id="IPR029070">
    <property type="entry name" value="Chitinase_insertion_sf"/>
</dbReference>
<dbReference type="EMBL" id="NSKE01000005">
    <property type="protein sequence ID" value="PAU94127.1"/>
    <property type="molecule type" value="Genomic_DNA"/>
</dbReference>
<protein>
    <recommendedName>
        <fullName evidence="1">GH18 domain-containing protein</fullName>
    </recommendedName>
</protein>
<dbReference type="AlphaFoldDB" id="A0A2A2GB82"/>
<dbReference type="OrthoDB" id="9775889at2"/>
<gene>
    <name evidence="2" type="ORF">CK503_07900</name>
</gene>
<dbReference type="InterPro" id="IPR011583">
    <property type="entry name" value="Chitinase_II/V-like_cat"/>
</dbReference>
<dbReference type="GO" id="GO:0008061">
    <property type="term" value="F:chitin binding"/>
    <property type="evidence" value="ECO:0007669"/>
    <property type="project" value="InterPro"/>
</dbReference>
<dbReference type="SUPFAM" id="SSF51445">
    <property type="entry name" value="(Trans)glycosidases"/>
    <property type="match status" value="1"/>
</dbReference>
<evidence type="ECO:0000259" key="1">
    <source>
        <dbReference type="PROSITE" id="PS51910"/>
    </source>
</evidence>
<name>A0A2A2GB82_9BACT</name>
<dbReference type="Pfam" id="PF00704">
    <property type="entry name" value="Glyco_hydro_18"/>
    <property type="match status" value="1"/>
</dbReference>
<dbReference type="GO" id="GO:0005975">
    <property type="term" value="P:carbohydrate metabolic process"/>
    <property type="evidence" value="ECO:0007669"/>
    <property type="project" value="InterPro"/>
</dbReference>
<proteinExistence type="predicted"/>
<reference evidence="2 3" key="1">
    <citation type="submission" date="2017-08" db="EMBL/GenBank/DDBJ databases">
        <title>Aliifodinibius alkalisoli sp. nov., isolated from saline alkaline soil.</title>
        <authorList>
            <person name="Liu D."/>
            <person name="Zhang G."/>
        </authorList>
    </citation>
    <scope>NUCLEOTIDE SEQUENCE [LARGE SCALE GENOMIC DNA]</scope>
    <source>
        <strain evidence="2 3">WN023</strain>
    </source>
</reference>
<keyword evidence="3" id="KW-1185">Reference proteome</keyword>
<sequence>MGNITTCCIRGLAFLFLFGLFLLAFSDTKAQYNSENLFYYVDTEDSFESFEANSDHISIVAPQTYSISKTGILWGEVDSRVMEIAEEKGIDVIPLVVNPGFDRELFHNFLQDSSAQHRTINMMVDLALKHGYAGWQFDFENIHINDRNAFTDFYRKTAEAFHENDLSLSAAVVPTNTDFDLKTEYHRFLYEYWRGAYDLKAMAEAGDFLSLMTYSQHTRRTPPGPVAGISWMKEMIEYMIDLEIDPQKISLGIPFYSNFWFADYNEEQGGFVNGRGASYEKVMGLVERYDADMVWIENHQTHYALWSHDGVFEYAFIEDARSIEPKLQLLEEFDLRGISVWRLGQEDPEVWDKIQSLTTSK</sequence>
<dbReference type="PANTHER" id="PTHR46066">
    <property type="entry name" value="CHITINASE DOMAIN-CONTAINING PROTEIN 1 FAMILY MEMBER"/>
    <property type="match status" value="1"/>
</dbReference>
<evidence type="ECO:0000313" key="3">
    <source>
        <dbReference type="Proteomes" id="UP000218831"/>
    </source>
</evidence>
<accession>A0A2A2GB82</accession>